<proteinExistence type="inferred from homology"/>
<evidence type="ECO:0000256" key="5">
    <source>
        <dbReference type="ARBA" id="ARBA00023128"/>
    </source>
</evidence>
<dbReference type="Proteomes" id="UP000217199">
    <property type="component" value="Unassembled WGS sequence"/>
</dbReference>
<dbReference type="Pfam" id="PF02636">
    <property type="entry name" value="Methyltransf_28"/>
    <property type="match status" value="1"/>
</dbReference>
<evidence type="ECO:0000256" key="6">
    <source>
        <dbReference type="ARBA" id="ARBA00048612"/>
    </source>
</evidence>
<dbReference type="Gene3D" id="3.40.50.12710">
    <property type="match status" value="1"/>
</dbReference>
<dbReference type="GO" id="GO:0035243">
    <property type="term" value="F:protein-arginine omega-N symmetric methyltransferase activity"/>
    <property type="evidence" value="ECO:0007669"/>
    <property type="project" value="UniProtKB-EC"/>
</dbReference>
<keyword evidence="4 7" id="KW-0808">Transferase</keyword>
<protein>
    <recommendedName>
        <fullName evidence="7">Protein arginine methyltransferase NDUFAF7</fullName>
        <ecNumber evidence="7">2.1.1.320</ecNumber>
    </recommendedName>
</protein>
<reference evidence="9 10" key="1">
    <citation type="journal article" date="2017" name="Mol. Ecol.">
        <title>Comparative and population genomic landscape of Phellinus noxius: A hypervariable fungus causing root rot in trees.</title>
        <authorList>
            <person name="Chung C.L."/>
            <person name="Lee T.J."/>
            <person name="Akiba M."/>
            <person name="Lee H.H."/>
            <person name="Kuo T.H."/>
            <person name="Liu D."/>
            <person name="Ke H.M."/>
            <person name="Yokoi T."/>
            <person name="Roa M.B."/>
            <person name="Lu M.J."/>
            <person name="Chang Y.Y."/>
            <person name="Ann P.J."/>
            <person name="Tsai J.N."/>
            <person name="Chen C.Y."/>
            <person name="Tzean S.S."/>
            <person name="Ota Y."/>
            <person name="Hattori T."/>
            <person name="Sahashi N."/>
            <person name="Liou R.F."/>
            <person name="Kikuchi T."/>
            <person name="Tsai I.J."/>
        </authorList>
    </citation>
    <scope>NUCLEOTIDE SEQUENCE [LARGE SCALE GENOMIC DNA]</scope>
    <source>
        <strain evidence="9 10">FFPRI411160</strain>
    </source>
</reference>
<evidence type="ECO:0000256" key="3">
    <source>
        <dbReference type="ARBA" id="ARBA00022603"/>
    </source>
</evidence>
<dbReference type="STRING" id="2282107.A0A286UJ03"/>
<feature type="compositionally biased region" description="Low complexity" evidence="8">
    <location>
        <begin position="1"/>
        <end position="20"/>
    </location>
</feature>
<accession>A0A286UJ03</accession>
<dbReference type="PANTHER" id="PTHR12049:SF5">
    <property type="entry name" value="PROTEIN ARGININE METHYLTRANSFERASE NDUFAF7 HOMOLOG, MITOCHONDRIAL"/>
    <property type="match status" value="1"/>
</dbReference>
<dbReference type="InterPro" id="IPR038375">
    <property type="entry name" value="NDUFAF7_sf"/>
</dbReference>
<feature type="compositionally biased region" description="Basic residues" evidence="8">
    <location>
        <begin position="21"/>
        <end position="30"/>
    </location>
</feature>
<feature type="region of interest" description="Disordered" evidence="8">
    <location>
        <begin position="1"/>
        <end position="63"/>
    </location>
</feature>
<feature type="compositionally biased region" description="Basic and acidic residues" evidence="8">
    <location>
        <begin position="47"/>
        <end position="60"/>
    </location>
</feature>
<dbReference type="OrthoDB" id="17415at2759"/>
<dbReference type="AlphaFoldDB" id="A0A286UJ03"/>
<evidence type="ECO:0000256" key="2">
    <source>
        <dbReference type="ARBA" id="ARBA00005891"/>
    </source>
</evidence>
<dbReference type="InParanoid" id="A0A286UJ03"/>
<dbReference type="GO" id="GO:0005739">
    <property type="term" value="C:mitochondrion"/>
    <property type="evidence" value="ECO:0007669"/>
    <property type="project" value="UniProtKB-SubCell"/>
</dbReference>
<comment type="subcellular location">
    <subcellularLocation>
        <location evidence="1 7">Mitochondrion</location>
    </subcellularLocation>
</comment>
<keyword evidence="3 7" id="KW-0489">Methyltransferase</keyword>
<dbReference type="InterPro" id="IPR029063">
    <property type="entry name" value="SAM-dependent_MTases_sf"/>
</dbReference>
<sequence>MLGAQQAARNSSRRAISAAFSRRRVPHLRRQYASDGQSSSKPKKPKDKFDFNSRPEDSYRNLDASTSEHINYKIVTANDLEANTEPPRNVKMLVRDYIEDALYNPNYGYFPKQATIFTGLGEELDFSKIRDSSEFQDVVAAKYEGYGKDKDGPGRQIWHTPTELFRPHFGNAIAQCIVSEYLLKYFPYEDLHLYEIGAGNGSLAMDVLNFIRERHPEVYDRTHYTIIEISASLADKQRQLLNPVHECVEVVNKSVFRWDKKEPSPCFLVMMEVVDNFAHDMIRYDMKTLEPYQTFVAVDNSGEFYTHYTRITDPLIRQYLQIRQLLDTIPGHNAPVVQTRLKNMMVPCSSLFVRQGYFDIFFPTNFEYLRDMYEHILDRPPPSVPGKSSADLPIPPAPRSNPLWTSVSPLALGAEFFSARPPIDVHHQKALSPHPGSQSENTNQAYSLTKNSCRHMQTSTRPN</sequence>
<dbReference type="GO" id="GO:0032259">
    <property type="term" value="P:methylation"/>
    <property type="evidence" value="ECO:0007669"/>
    <property type="project" value="UniProtKB-KW"/>
</dbReference>
<comment type="function">
    <text evidence="7">Arginine methyltransferase involved in the assembly or stability of mitochondrial NADH:ubiquinone oxidoreductase complex (complex I).</text>
</comment>
<evidence type="ECO:0000256" key="8">
    <source>
        <dbReference type="SAM" id="MobiDB-lite"/>
    </source>
</evidence>
<keyword evidence="5 7" id="KW-0496">Mitochondrion</keyword>
<name>A0A286UJ03_9AGAM</name>
<dbReference type="EC" id="2.1.1.320" evidence="7"/>
<keyword evidence="10" id="KW-1185">Reference proteome</keyword>
<dbReference type="PANTHER" id="PTHR12049">
    <property type="entry name" value="PROTEIN ARGININE METHYLTRANSFERASE NDUFAF7, MITOCHONDRIAL"/>
    <property type="match status" value="1"/>
</dbReference>
<comment type="caution">
    <text evidence="9">The sequence shown here is derived from an EMBL/GenBank/DDBJ whole genome shotgun (WGS) entry which is preliminary data.</text>
</comment>
<evidence type="ECO:0000256" key="4">
    <source>
        <dbReference type="ARBA" id="ARBA00022679"/>
    </source>
</evidence>
<comment type="catalytic activity">
    <reaction evidence="6 7">
        <text>L-arginyl-[protein] + 2 S-adenosyl-L-methionine = N(omega),N(omega)'-dimethyl-L-arginyl-[protein] + 2 S-adenosyl-L-homocysteine + 2 H(+)</text>
        <dbReference type="Rhea" id="RHEA:48108"/>
        <dbReference type="Rhea" id="RHEA-COMP:10532"/>
        <dbReference type="Rhea" id="RHEA-COMP:11992"/>
        <dbReference type="ChEBI" id="CHEBI:15378"/>
        <dbReference type="ChEBI" id="CHEBI:29965"/>
        <dbReference type="ChEBI" id="CHEBI:57856"/>
        <dbReference type="ChEBI" id="CHEBI:59789"/>
        <dbReference type="ChEBI" id="CHEBI:88221"/>
        <dbReference type="EC" id="2.1.1.320"/>
    </reaction>
</comment>
<dbReference type="InterPro" id="IPR003788">
    <property type="entry name" value="NDUFAF7"/>
</dbReference>
<dbReference type="SUPFAM" id="SSF53335">
    <property type="entry name" value="S-adenosyl-L-methionine-dependent methyltransferases"/>
    <property type="match status" value="1"/>
</dbReference>
<comment type="similarity">
    <text evidence="2 7">Belongs to the NDUFAF7 family.</text>
</comment>
<evidence type="ECO:0000313" key="9">
    <source>
        <dbReference type="EMBL" id="PAV19596.1"/>
    </source>
</evidence>
<evidence type="ECO:0000256" key="1">
    <source>
        <dbReference type="ARBA" id="ARBA00004173"/>
    </source>
</evidence>
<organism evidence="9 10">
    <name type="scientific">Pyrrhoderma noxium</name>
    <dbReference type="NCBI Taxonomy" id="2282107"/>
    <lineage>
        <taxon>Eukaryota</taxon>
        <taxon>Fungi</taxon>
        <taxon>Dikarya</taxon>
        <taxon>Basidiomycota</taxon>
        <taxon>Agaricomycotina</taxon>
        <taxon>Agaricomycetes</taxon>
        <taxon>Hymenochaetales</taxon>
        <taxon>Hymenochaetaceae</taxon>
        <taxon>Pyrrhoderma</taxon>
    </lineage>
</organism>
<dbReference type="FunCoup" id="A0A286UJ03">
    <property type="interactions" value="21"/>
</dbReference>
<evidence type="ECO:0000313" key="10">
    <source>
        <dbReference type="Proteomes" id="UP000217199"/>
    </source>
</evidence>
<dbReference type="EMBL" id="NBII01000004">
    <property type="protein sequence ID" value="PAV19596.1"/>
    <property type="molecule type" value="Genomic_DNA"/>
</dbReference>
<gene>
    <name evidence="9" type="ORF">PNOK_0453000</name>
</gene>
<evidence type="ECO:0000256" key="7">
    <source>
        <dbReference type="RuleBase" id="RU364114"/>
    </source>
</evidence>